<name>A0ABX8W527_9LACO</name>
<feature type="transmembrane region" description="Helical" evidence="1">
    <location>
        <begin position="212"/>
        <end position="235"/>
    </location>
</feature>
<keyword evidence="1" id="KW-1133">Transmembrane helix</keyword>
<evidence type="ECO:0000313" key="3">
    <source>
        <dbReference type="Proteomes" id="UP000826550"/>
    </source>
</evidence>
<evidence type="ECO:0000313" key="2">
    <source>
        <dbReference type="EMBL" id="QYN52583.1"/>
    </source>
</evidence>
<feature type="transmembrane region" description="Helical" evidence="1">
    <location>
        <begin position="166"/>
        <end position="192"/>
    </location>
</feature>
<keyword evidence="3" id="KW-1185">Reference proteome</keyword>
<dbReference type="RefSeq" id="WP_220220980.1">
    <property type="nucleotide sequence ID" value="NZ_CP048268.1"/>
</dbReference>
<protein>
    <submittedName>
        <fullName evidence="2">Lantibiotic immunity ABC transporter MutG family permease subunit</fullName>
    </submittedName>
</protein>
<dbReference type="CDD" id="cd21808">
    <property type="entry name" value="ABC-2_lan_permease_MutG"/>
    <property type="match status" value="1"/>
</dbReference>
<proteinExistence type="predicted"/>
<accession>A0ABX8W527</accession>
<dbReference type="NCBIfam" id="TIGR03733">
    <property type="entry name" value="lanti_perm_MutG"/>
    <property type="match status" value="1"/>
</dbReference>
<dbReference type="Proteomes" id="UP000826550">
    <property type="component" value="Chromosome"/>
</dbReference>
<reference evidence="2 3" key="1">
    <citation type="submission" date="2020-01" db="EMBL/GenBank/DDBJ databases">
        <title>Vast differences in strain-level diversity in the gut microbiota of two closely related honey bee species.</title>
        <authorList>
            <person name="Ellegaard K.M."/>
            <person name="Suenami S."/>
            <person name="Miyazaki R."/>
            <person name="Engel P."/>
        </authorList>
    </citation>
    <scope>NUCLEOTIDE SEQUENCE [LARGE SCALE GENOMIC DNA]</scope>
    <source>
        <strain evidence="2 3">ESL0416</strain>
    </source>
</reference>
<gene>
    <name evidence="2" type="ORF">GYM71_03820</name>
</gene>
<keyword evidence="1" id="KW-0472">Membrane</keyword>
<dbReference type="Pfam" id="PF12730">
    <property type="entry name" value="ABC2_membrane_4"/>
    <property type="match status" value="1"/>
</dbReference>
<dbReference type="InterPro" id="IPR022294">
    <property type="entry name" value="ABC-transptr_permeasesu"/>
</dbReference>
<keyword evidence="1" id="KW-0812">Transmembrane</keyword>
<organism evidence="2 3">
    <name type="scientific">Lactobacillus panisapium</name>
    <dbReference type="NCBI Taxonomy" id="2012495"/>
    <lineage>
        <taxon>Bacteria</taxon>
        <taxon>Bacillati</taxon>
        <taxon>Bacillota</taxon>
        <taxon>Bacilli</taxon>
        <taxon>Lactobacillales</taxon>
        <taxon>Lactobacillaceae</taxon>
        <taxon>Lactobacillus</taxon>
    </lineage>
</organism>
<evidence type="ECO:0000256" key="1">
    <source>
        <dbReference type="SAM" id="Phobius"/>
    </source>
</evidence>
<feature type="transmembrane region" description="Helical" evidence="1">
    <location>
        <begin position="20"/>
        <end position="37"/>
    </location>
</feature>
<sequence>MPKSIFKAENIKLHRSMLLYLHLAALIIFPLLIGIYYGSRKNLTTSANMVDMFNTILALISPLAISIVVSVVFDREEKAGNFQNWLTQPMSKGKTIMGQLIYYWLLYVIEVIGTNLIYYLVLTAVYHVTGISFLKLFSLSIVFAVLGFLQYEFAELVSLKWNIGGSLILGFFGSVISMLGVTSLFDLVWPFIPWAWQSRLTVFWRLNIPADYVKMATLSYLVPVILTAILSWLIFRYFNHWQGTKK</sequence>
<dbReference type="EMBL" id="CP048268">
    <property type="protein sequence ID" value="QYN52583.1"/>
    <property type="molecule type" value="Genomic_DNA"/>
</dbReference>
<feature type="transmembrane region" description="Helical" evidence="1">
    <location>
        <begin position="52"/>
        <end position="73"/>
    </location>
</feature>
<feature type="transmembrane region" description="Helical" evidence="1">
    <location>
        <begin position="133"/>
        <end position="154"/>
    </location>
</feature>
<feature type="transmembrane region" description="Helical" evidence="1">
    <location>
        <begin position="100"/>
        <end position="121"/>
    </location>
</feature>